<protein>
    <submittedName>
        <fullName evidence="2">Uncharacterized protein</fullName>
    </submittedName>
</protein>
<accession>A0AAN8DXN2</accession>
<evidence type="ECO:0000313" key="1">
    <source>
        <dbReference type="EMBL" id="KAK5897590.1"/>
    </source>
</evidence>
<evidence type="ECO:0000313" key="3">
    <source>
        <dbReference type="Proteomes" id="UP001335648"/>
    </source>
</evidence>
<proteinExistence type="predicted"/>
<reference evidence="2 3" key="1">
    <citation type="journal article" date="2023" name="Mol. Biol. Evol.">
        <title>Genomics of Secondarily Temperate Adaptation in the Only Non-Antarctic Icefish.</title>
        <authorList>
            <person name="Rivera-Colon A.G."/>
            <person name="Rayamajhi N."/>
            <person name="Minhas B.F."/>
            <person name="Madrigal G."/>
            <person name="Bilyk K.T."/>
            <person name="Yoon V."/>
            <person name="Hune M."/>
            <person name="Gregory S."/>
            <person name="Cheng C.H.C."/>
            <person name="Catchen J.M."/>
        </authorList>
    </citation>
    <scope>NUCLEOTIDE SEQUENCE [LARGE SCALE GENOMIC DNA]</scope>
    <source>
        <strain evidence="2">JC2023a</strain>
    </source>
</reference>
<dbReference type="EMBL" id="JAULUE010000197">
    <property type="protein sequence ID" value="KAK5930070.1"/>
    <property type="molecule type" value="Genomic_DNA"/>
</dbReference>
<evidence type="ECO:0000313" key="2">
    <source>
        <dbReference type="EMBL" id="KAK5930070.1"/>
    </source>
</evidence>
<keyword evidence="3" id="KW-1185">Reference proteome</keyword>
<gene>
    <name evidence="2" type="ORF">CesoFtcFv8_000250</name>
    <name evidence="1" type="ORF">CesoFtcFv8_010640</name>
</gene>
<dbReference type="AlphaFoldDB" id="A0AAN8DXN2"/>
<comment type="caution">
    <text evidence="2">The sequence shown here is derived from an EMBL/GenBank/DDBJ whole genome shotgun (WGS) entry which is preliminary data.</text>
</comment>
<sequence>MQDTDTTTKREIALILNMGESVEDLIKEFLVSEKDEAGQILQRETIAIFVIRDAQAATKDIGIVLEGQEVSALPVRVAPASLIVVPAPDCVHLCPIT</sequence>
<organism evidence="2 3">
    <name type="scientific">Champsocephalus esox</name>
    <name type="common">pike icefish</name>
    <dbReference type="NCBI Taxonomy" id="159716"/>
    <lineage>
        <taxon>Eukaryota</taxon>
        <taxon>Metazoa</taxon>
        <taxon>Chordata</taxon>
        <taxon>Craniata</taxon>
        <taxon>Vertebrata</taxon>
        <taxon>Euteleostomi</taxon>
        <taxon>Actinopterygii</taxon>
        <taxon>Neopterygii</taxon>
        <taxon>Teleostei</taxon>
        <taxon>Neoteleostei</taxon>
        <taxon>Acanthomorphata</taxon>
        <taxon>Eupercaria</taxon>
        <taxon>Perciformes</taxon>
        <taxon>Notothenioidei</taxon>
        <taxon>Channichthyidae</taxon>
        <taxon>Champsocephalus</taxon>
    </lineage>
</organism>
<dbReference type="Proteomes" id="UP001335648">
    <property type="component" value="Unassembled WGS sequence"/>
</dbReference>
<name>A0AAN8DXN2_9TELE</name>
<dbReference type="EMBL" id="JAULUE010002053">
    <property type="protein sequence ID" value="KAK5897590.1"/>
    <property type="molecule type" value="Genomic_DNA"/>
</dbReference>